<keyword evidence="3" id="KW-0285">Flavoprotein</keyword>
<dbReference type="eggNOG" id="COG1252">
    <property type="taxonomic scope" value="Bacteria"/>
</dbReference>
<proteinExistence type="inferred from homology"/>
<dbReference type="Proteomes" id="UP000051999">
    <property type="component" value="Unassembled WGS sequence"/>
</dbReference>
<dbReference type="STRING" id="1114972.FD35_GL000512"/>
<dbReference type="OrthoDB" id="9781621at2"/>
<keyword evidence="4" id="KW-0274">FAD</keyword>
<evidence type="ECO:0000259" key="9">
    <source>
        <dbReference type="Pfam" id="PF07992"/>
    </source>
</evidence>
<evidence type="ECO:0000256" key="7">
    <source>
        <dbReference type="ARBA" id="ARBA00047599"/>
    </source>
</evidence>
<gene>
    <name evidence="10" type="ORF">FD35_GL000512</name>
</gene>
<evidence type="ECO:0000313" key="11">
    <source>
        <dbReference type="Proteomes" id="UP000051999"/>
    </source>
</evidence>
<name>A0A0R1RW51_9LACO</name>
<evidence type="ECO:0000256" key="6">
    <source>
        <dbReference type="ARBA" id="ARBA00023027"/>
    </source>
</evidence>
<evidence type="ECO:0000256" key="5">
    <source>
        <dbReference type="ARBA" id="ARBA00023002"/>
    </source>
</evidence>
<dbReference type="PRINTS" id="PR00411">
    <property type="entry name" value="PNDRDTASEI"/>
</dbReference>
<feature type="transmembrane region" description="Helical" evidence="8">
    <location>
        <begin position="373"/>
        <end position="397"/>
    </location>
</feature>
<dbReference type="EC" id="1.6.5.9" evidence="2"/>
<dbReference type="PANTHER" id="PTHR43706">
    <property type="entry name" value="NADH DEHYDROGENASE"/>
    <property type="match status" value="1"/>
</dbReference>
<dbReference type="Gene3D" id="3.50.50.100">
    <property type="match status" value="1"/>
</dbReference>
<accession>A0A0R1RW51</accession>
<evidence type="ECO:0000256" key="8">
    <source>
        <dbReference type="SAM" id="Phobius"/>
    </source>
</evidence>
<dbReference type="Pfam" id="PF07992">
    <property type="entry name" value="Pyr_redox_2"/>
    <property type="match status" value="1"/>
</dbReference>
<organism evidence="10 11">
    <name type="scientific">Furfurilactobacillus rossiae DSM 15814</name>
    <dbReference type="NCBI Taxonomy" id="1114972"/>
    <lineage>
        <taxon>Bacteria</taxon>
        <taxon>Bacillati</taxon>
        <taxon>Bacillota</taxon>
        <taxon>Bacilli</taxon>
        <taxon>Lactobacillales</taxon>
        <taxon>Lactobacillaceae</taxon>
        <taxon>Furfurilactobacillus</taxon>
    </lineage>
</organism>
<dbReference type="EMBL" id="AZFF01000001">
    <property type="protein sequence ID" value="KRL57491.1"/>
    <property type="molecule type" value="Genomic_DNA"/>
</dbReference>
<dbReference type="InterPro" id="IPR036188">
    <property type="entry name" value="FAD/NAD-bd_sf"/>
</dbReference>
<evidence type="ECO:0000256" key="4">
    <source>
        <dbReference type="ARBA" id="ARBA00022827"/>
    </source>
</evidence>
<dbReference type="RefSeq" id="WP_017261606.1">
    <property type="nucleotide sequence ID" value="NZ_AUAW01000001.1"/>
</dbReference>
<feature type="transmembrane region" description="Helical" evidence="8">
    <location>
        <begin position="553"/>
        <end position="578"/>
    </location>
</feature>
<reference evidence="10 11" key="1">
    <citation type="journal article" date="2015" name="Genome Announc.">
        <title>Expanding the biotechnology potential of lactobacilli through comparative genomics of 213 strains and associated genera.</title>
        <authorList>
            <person name="Sun Z."/>
            <person name="Harris H.M."/>
            <person name="McCann A."/>
            <person name="Guo C."/>
            <person name="Argimon S."/>
            <person name="Zhang W."/>
            <person name="Yang X."/>
            <person name="Jeffery I.B."/>
            <person name="Cooney J.C."/>
            <person name="Kagawa T.F."/>
            <person name="Liu W."/>
            <person name="Song Y."/>
            <person name="Salvetti E."/>
            <person name="Wrobel A."/>
            <person name="Rasinkangas P."/>
            <person name="Parkhill J."/>
            <person name="Rea M.C."/>
            <person name="O'Sullivan O."/>
            <person name="Ritari J."/>
            <person name="Douillard F.P."/>
            <person name="Paul Ross R."/>
            <person name="Yang R."/>
            <person name="Briner A.E."/>
            <person name="Felis G.E."/>
            <person name="de Vos W.M."/>
            <person name="Barrangou R."/>
            <person name="Klaenhammer T.R."/>
            <person name="Caufield P.W."/>
            <person name="Cui Y."/>
            <person name="Zhang H."/>
            <person name="O'Toole P.W."/>
        </authorList>
    </citation>
    <scope>NUCLEOTIDE SEQUENCE [LARGE SCALE GENOMIC DNA]</scope>
    <source>
        <strain evidence="10 11">DSM 15814</strain>
    </source>
</reference>
<feature type="domain" description="FAD/NAD(P)-binding" evidence="9">
    <location>
        <begin position="5"/>
        <end position="324"/>
    </location>
</feature>
<sequence length="639" mass="71100">MAQKNIVVVGAGFAGVYATKHLAKHFKKDSNVKITLIDKHSYFTYMTELHEIAANRVDATAIQYDLQRLFCRRKNVKLVTDTVKSINRTDKKVVTEHGSFDYDYVILGIGSQPNDFGTPGVKEHGFTLGSWEQAVALKEHIEKSVRAGAIETDPDKRKALLSFVVVGSGFTGTETIGEMRDWRDQLAKDNKLDPTEIKFTLMEMAPTIMNMLDRRDADKAERYMTKRGIKIMKNTGVVGVHEDHVDLKDGSTFPTCTLIWTAGVKATDQAANFGLEQGRAGRIKVNKYTQSEDPNIFVVGDVSLLDEDGSGKGQPQIVQGAEETAQAAVSNIINTEDGKPLVEFKPNYSGFMVSLGSQYGVANLMGKIHLSNFWAILMKHLVNILYFIQVYSAYYLFQYCMHEFFRTRHNRNLFRGHISRQGNVLWTVPARIFLGMMWLVDIWPKIQGKGSWFLPKLRLPFAWLKPATTSGASAAGSGGGGAAATSAASGASGAASTTATANPTMFSLSYDYGHDPQMVFSKMPHWFQAVTQVFVPNQQTAFFMQKFMTIIEIFIGVCLVLGLFTWVMSAASAAMVVVFSLSGMFYWVNMWIFFVAIACMNGSGRAFGLDKWVVPYLQRVFGKWRYGTPKALYGSDVMK</sequence>
<evidence type="ECO:0000256" key="1">
    <source>
        <dbReference type="ARBA" id="ARBA00005272"/>
    </source>
</evidence>
<dbReference type="InterPro" id="IPR045024">
    <property type="entry name" value="NDH-2"/>
</dbReference>
<keyword evidence="11" id="KW-1185">Reference proteome</keyword>
<keyword evidence="6" id="KW-0520">NAD</keyword>
<dbReference type="InterPro" id="IPR023753">
    <property type="entry name" value="FAD/NAD-binding_dom"/>
</dbReference>
<keyword evidence="8" id="KW-0812">Transmembrane</keyword>
<comment type="similarity">
    <text evidence="1">Belongs to the NADH dehydrogenase family.</text>
</comment>
<keyword evidence="8" id="KW-1133">Transmembrane helix</keyword>
<dbReference type="GO" id="GO:0050136">
    <property type="term" value="F:NADH dehydrogenase (quinone) (non-electrogenic) activity"/>
    <property type="evidence" value="ECO:0007669"/>
    <property type="project" value="UniProtKB-EC"/>
</dbReference>
<protein>
    <recommendedName>
        <fullName evidence="2">NADH:ubiquinone reductase (non-electrogenic)</fullName>
        <ecNumber evidence="2">1.6.5.9</ecNumber>
    </recommendedName>
</protein>
<dbReference type="PRINTS" id="PR00368">
    <property type="entry name" value="FADPNR"/>
</dbReference>
<evidence type="ECO:0000313" key="10">
    <source>
        <dbReference type="EMBL" id="KRL57491.1"/>
    </source>
</evidence>
<dbReference type="AlphaFoldDB" id="A0A0R1RW51"/>
<dbReference type="PATRIC" id="fig|1114972.6.peg.511"/>
<evidence type="ECO:0000256" key="3">
    <source>
        <dbReference type="ARBA" id="ARBA00022630"/>
    </source>
</evidence>
<dbReference type="SUPFAM" id="SSF51905">
    <property type="entry name" value="FAD/NAD(P)-binding domain"/>
    <property type="match status" value="2"/>
</dbReference>
<comment type="catalytic activity">
    <reaction evidence="7">
        <text>a quinone + NADH + H(+) = a quinol + NAD(+)</text>
        <dbReference type="Rhea" id="RHEA:46160"/>
        <dbReference type="ChEBI" id="CHEBI:15378"/>
        <dbReference type="ChEBI" id="CHEBI:24646"/>
        <dbReference type="ChEBI" id="CHEBI:57540"/>
        <dbReference type="ChEBI" id="CHEBI:57945"/>
        <dbReference type="ChEBI" id="CHEBI:132124"/>
        <dbReference type="EC" id="1.6.5.9"/>
    </reaction>
</comment>
<dbReference type="PANTHER" id="PTHR43706:SF47">
    <property type="entry name" value="EXTERNAL NADH-UBIQUINONE OXIDOREDUCTASE 1, MITOCHONDRIAL-RELATED"/>
    <property type="match status" value="1"/>
</dbReference>
<evidence type="ECO:0000256" key="2">
    <source>
        <dbReference type="ARBA" id="ARBA00012637"/>
    </source>
</evidence>
<feature type="transmembrane region" description="Helical" evidence="8">
    <location>
        <begin position="584"/>
        <end position="602"/>
    </location>
</feature>
<comment type="caution">
    <text evidence="10">The sequence shown here is derived from an EMBL/GenBank/DDBJ whole genome shotgun (WGS) entry which is preliminary data.</text>
</comment>
<keyword evidence="8" id="KW-0472">Membrane</keyword>
<keyword evidence="5" id="KW-0560">Oxidoreductase</keyword>